<proteinExistence type="predicted"/>
<dbReference type="EMBL" id="NHZQ01000331">
    <property type="protein sequence ID" value="PSK42939.1"/>
    <property type="molecule type" value="Genomic_DNA"/>
</dbReference>
<dbReference type="GO" id="GO:0016192">
    <property type="term" value="P:vesicle-mediated transport"/>
    <property type="evidence" value="ECO:0007669"/>
    <property type="project" value="InterPro"/>
</dbReference>
<organism evidence="1 2">
    <name type="scientific">Elsinoe australis</name>
    <dbReference type="NCBI Taxonomy" id="40998"/>
    <lineage>
        <taxon>Eukaryota</taxon>
        <taxon>Fungi</taxon>
        <taxon>Dikarya</taxon>
        <taxon>Ascomycota</taxon>
        <taxon>Pezizomycotina</taxon>
        <taxon>Dothideomycetes</taxon>
        <taxon>Dothideomycetidae</taxon>
        <taxon>Myriangiales</taxon>
        <taxon>Elsinoaceae</taxon>
        <taxon>Elsinoe</taxon>
    </lineage>
</organism>
<accession>A0A2P7Z405</accession>
<reference evidence="1 2" key="1">
    <citation type="submission" date="2017-05" db="EMBL/GenBank/DDBJ databases">
        <title>Draft genome sequence of Elsinoe australis.</title>
        <authorList>
            <person name="Cheng Q."/>
        </authorList>
    </citation>
    <scope>NUCLEOTIDE SEQUENCE [LARGE SCALE GENOMIC DNA]</scope>
    <source>
        <strain evidence="1 2">NL1</strain>
    </source>
</reference>
<evidence type="ECO:0000313" key="2">
    <source>
        <dbReference type="Proteomes" id="UP000243723"/>
    </source>
</evidence>
<dbReference type="GO" id="GO:1990904">
    <property type="term" value="C:ribonucleoprotein complex"/>
    <property type="evidence" value="ECO:0007669"/>
    <property type="project" value="UniProtKB-KW"/>
</dbReference>
<dbReference type="PANTHER" id="PTHR28043:SF1">
    <property type="entry name" value="INCREASED RECOMBINATION CENTERS PROTEIN 6"/>
    <property type="match status" value="1"/>
</dbReference>
<dbReference type="PANTHER" id="PTHR28043">
    <property type="entry name" value="INCREASED RECOMBINATION CENTERS PROTEIN 6"/>
    <property type="match status" value="1"/>
</dbReference>
<name>A0A2P7Z405_9PEZI</name>
<comment type="caution">
    <text evidence="1">The sequence shown here is derived from an EMBL/GenBank/DDBJ whole genome shotgun (WGS) entry which is preliminary data.</text>
</comment>
<dbReference type="OrthoDB" id="10261384at2759"/>
<dbReference type="GO" id="GO:0030674">
    <property type="term" value="F:protein-macromolecule adaptor activity"/>
    <property type="evidence" value="ECO:0007669"/>
    <property type="project" value="TreeGrafter"/>
</dbReference>
<dbReference type="Pfam" id="PF10199">
    <property type="entry name" value="Adaptin_binding"/>
    <property type="match status" value="1"/>
</dbReference>
<gene>
    <name evidence="1" type="ORF">B9Z65_6893</name>
</gene>
<dbReference type="STRING" id="40998.A0A2P7Z405"/>
<keyword evidence="1" id="KW-0687">Ribonucleoprotein</keyword>
<evidence type="ECO:0000313" key="1">
    <source>
        <dbReference type="EMBL" id="PSK42939.1"/>
    </source>
</evidence>
<dbReference type="InterPro" id="IPR034627">
    <property type="entry name" value="Irc6"/>
</dbReference>
<sequence>MKIQHPRRLLVVGKPECDMSGLIAKLTGQKPNRDMSGSIAGGIHEWQLETNYYSADIPVWIDELADLGQWKAEFSKSEAKEVIEALGGWIYCFNKPSATPTEPGLGLSHEVQATIAAIESVIETACGYGWDGMKLAVAMSAPGVKSSSLDYDEWEELCLDHGFEYIDADATGKNDFGEAVGLERLKDAVKTNDWEPQIRSALDDDGEAGDFGEGNFGMEEAEMNAELWGLKASLLAGTEEDDERPEDQKVDVDSLETLMRQAMSIKEASMDLPLEERKRFTLREIEKLAKDV</sequence>
<dbReference type="Gene3D" id="3.40.50.11960">
    <property type="match status" value="1"/>
</dbReference>
<keyword evidence="2" id="KW-1185">Reference proteome</keyword>
<protein>
    <submittedName>
        <fullName evidence="1">Small nuclear ribonucleoprotein Sm D3</fullName>
    </submittedName>
</protein>
<dbReference type="Proteomes" id="UP000243723">
    <property type="component" value="Unassembled WGS sequence"/>
</dbReference>
<dbReference type="AlphaFoldDB" id="A0A2P7Z405"/>